<gene>
    <name evidence="8" type="primary">U6500C01390</name>
    <name evidence="8" type="ORF">SEUBUCD650_0C01390</name>
</gene>
<evidence type="ECO:0000256" key="3">
    <source>
        <dbReference type="ARBA" id="ARBA00022692"/>
    </source>
</evidence>
<evidence type="ECO:0000256" key="2">
    <source>
        <dbReference type="ARBA" id="ARBA00022448"/>
    </source>
</evidence>
<proteinExistence type="predicted"/>
<comment type="subcellular location">
    <subcellularLocation>
        <location evidence="1">Endomembrane system</location>
        <topology evidence="1">Multi-pass membrane protein</topology>
    </subcellularLocation>
</comment>
<evidence type="ECO:0000256" key="1">
    <source>
        <dbReference type="ARBA" id="ARBA00004127"/>
    </source>
</evidence>
<keyword evidence="3 7" id="KW-0812">Transmembrane</keyword>
<dbReference type="PANTHER" id="PTHR13131">
    <property type="entry name" value="CYSTINOSIN"/>
    <property type="match status" value="1"/>
</dbReference>
<feature type="transmembrane region" description="Helical" evidence="7">
    <location>
        <begin position="246"/>
        <end position="266"/>
    </location>
</feature>
<reference evidence="8" key="1">
    <citation type="submission" date="2022-08" db="EMBL/GenBank/DDBJ databases">
        <authorList>
            <person name="Byrne P K."/>
        </authorList>
    </citation>
    <scope>NUCLEOTIDE SEQUENCE</scope>
    <source>
        <strain evidence="8">UCD650</strain>
    </source>
</reference>
<sequence>MSTREEDRIKEKRANLLGKMLSLDDLLGLVYVSSWSISMYPPIITNWRHKSASAISVDFVMLNTAGYSYLVISIFLQLYCWQSKDEGSDSGRPKLTQFDFWYCLHGCIMNVVLLTQVVAGARIWRFPVRSHRKMKLGYFRILLTSLVVFAMLSVQFVYTNCMHGWDNSRTLTYCNNLFLLKISMSLIKYIPQVTHNLTRKSMDCFPIQGVFLDITGGIASLLQLIWQLSRDQGFSLDIFITNFGKIGLSVVTLVFNIVFILQWLVYRGRGPGLG</sequence>
<evidence type="ECO:0000256" key="6">
    <source>
        <dbReference type="ARBA" id="ARBA00023136"/>
    </source>
</evidence>
<evidence type="ECO:0000313" key="8">
    <source>
        <dbReference type="EMBL" id="CAI1880917.1"/>
    </source>
</evidence>
<evidence type="ECO:0000256" key="5">
    <source>
        <dbReference type="ARBA" id="ARBA00022989"/>
    </source>
</evidence>
<evidence type="ECO:0000256" key="7">
    <source>
        <dbReference type="SAM" id="Phobius"/>
    </source>
</evidence>
<keyword evidence="5 7" id="KW-1133">Transmembrane helix</keyword>
<evidence type="ECO:0000256" key="4">
    <source>
        <dbReference type="ARBA" id="ARBA00022737"/>
    </source>
</evidence>
<feature type="transmembrane region" description="Helical" evidence="7">
    <location>
        <begin position="99"/>
        <end position="124"/>
    </location>
</feature>
<keyword evidence="9" id="KW-1185">Reference proteome</keyword>
<feature type="transmembrane region" description="Helical" evidence="7">
    <location>
        <begin position="210"/>
        <end position="226"/>
    </location>
</feature>
<protein>
    <submittedName>
        <fullName evidence="8">Uncharacterized protein</fullName>
    </submittedName>
</protein>
<name>A0ABN8VNK1_SACEU</name>
<dbReference type="Proteomes" id="UP001152964">
    <property type="component" value="Chromosome 3"/>
</dbReference>
<dbReference type="Pfam" id="PF04193">
    <property type="entry name" value="PQ-loop"/>
    <property type="match status" value="2"/>
</dbReference>
<evidence type="ECO:0000313" key="9">
    <source>
        <dbReference type="Proteomes" id="UP001152964"/>
    </source>
</evidence>
<dbReference type="PANTHER" id="PTHR13131:SF5">
    <property type="entry name" value="CYSTINOSIN"/>
    <property type="match status" value="1"/>
</dbReference>
<keyword evidence="2" id="KW-0813">Transport</keyword>
<dbReference type="NCBIfam" id="TIGR00951">
    <property type="entry name" value="2A43"/>
    <property type="match status" value="1"/>
</dbReference>
<organism evidence="8 9">
    <name type="scientific">Saccharomyces eubayanus</name>
    <name type="common">Yeast</name>
    <dbReference type="NCBI Taxonomy" id="1080349"/>
    <lineage>
        <taxon>Eukaryota</taxon>
        <taxon>Fungi</taxon>
        <taxon>Dikarya</taxon>
        <taxon>Ascomycota</taxon>
        <taxon>Saccharomycotina</taxon>
        <taxon>Saccharomycetes</taxon>
        <taxon>Saccharomycetales</taxon>
        <taxon>Saccharomycetaceae</taxon>
        <taxon>Saccharomyces</taxon>
    </lineage>
</organism>
<feature type="transmembrane region" description="Helical" evidence="7">
    <location>
        <begin position="59"/>
        <end position="79"/>
    </location>
</feature>
<dbReference type="InterPro" id="IPR006603">
    <property type="entry name" value="PQ-loop_rpt"/>
</dbReference>
<keyword evidence="4" id="KW-0677">Repeat</keyword>
<feature type="transmembrane region" description="Helical" evidence="7">
    <location>
        <begin position="136"/>
        <end position="158"/>
    </location>
</feature>
<dbReference type="SMART" id="SM00679">
    <property type="entry name" value="CTNS"/>
    <property type="match status" value="2"/>
</dbReference>
<dbReference type="EMBL" id="OX291493">
    <property type="protein sequence ID" value="CAI1880917.1"/>
    <property type="molecule type" value="Genomic_DNA"/>
</dbReference>
<dbReference type="InterPro" id="IPR005282">
    <property type="entry name" value="LC_transporter"/>
</dbReference>
<accession>A0ABN8VNK1</accession>
<keyword evidence="6 7" id="KW-0472">Membrane</keyword>